<evidence type="ECO:0000256" key="8">
    <source>
        <dbReference type="SAM" id="Phobius"/>
    </source>
</evidence>
<evidence type="ECO:0000256" key="1">
    <source>
        <dbReference type="ARBA" id="ARBA00004651"/>
    </source>
</evidence>
<accession>A0A1G2BNY5</accession>
<dbReference type="InterPro" id="IPR050297">
    <property type="entry name" value="LipidA_mod_glycosyltrf_83"/>
</dbReference>
<feature type="transmembrane region" description="Helical" evidence="8">
    <location>
        <begin position="318"/>
        <end position="339"/>
    </location>
</feature>
<feature type="transmembrane region" description="Helical" evidence="8">
    <location>
        <begin position="268"/>
        <end position="284"/>
    </location>
</feature>
<organism evidence="10 11">
    <name type="scientific">Candidatus Komeilibacteria bacterium RIFCSPLOWO2_02_FULL_48_11</name>
    <dbReference type="NCBI Taxonomy" id="1798553"/>
    <lineage>
        <taxon>Bacteria</taxon>
        <taxon>Candidatus Komeiliibacteriota</taxon>
    </lineage>
</organism>
<dbReference type="GO" id="GO:0005886">
    <property type="term" value="C:plasma membrane"/>
    <property type="evidence" value="ECO:0007669"/>
    <property type="project" value="UniProtKB-SubCell"/>
</dbReference>
<evidence type="ECO:0000256" key="6">
    <source>
        <dbReference type="ARBA" id="ARBA00022989"/>
    </source>
</evidence>
<name>A0A1G2BNY5_9BACT</name>
<comment type="subcellular location">
    <subcellularLocation>
        <location evidence="1">Cell membrane</location>
        <topology evidence="1">Multi-pass membrane protein</topology>
    </subcellularLocation>
</comment>
<feature type="transmembrane region" description="Helical" evidence="8">
    <location>
        <begin position="351"/>
        <end position="370"/>
    </location>
</feature>
<dbReference type="AlphaFoldDB" id="A0A1G2BNY5"/>
<keyword evidence="2" id="KW-1003">Cell membrane</keyword>
<evidence type="ECO:0000256" key="4">
    <source>
        <dbReference type="ARBA" id="ARBA00022679"/>
    </source>
</evidence>
<dbReference type="Pfam" id="PF13231">
    <property type="entry name" value="PMT_2"/>
    <property type="match status" value="1"/>
</dbReference>
<feature type="transmembrane region" description="Helical" evidence="8">
    <location>
        <begin position="97"/>
        <end position="114"/>
    </location>
</feature>
<dbReference type="InterPro" id="IPR038731">
    <property type="entry name" value="RgtA/B/C-like"/>
</dbReference>
<comment type="caution">
    <text evidence="10">The sequence shown here is derived from an EMBL/GenBank/DDBJ whole genome shotgun (WGS) entry which is preliminary data.</text>
</comment>
<dbReference type="GO" id="GO:0016763">
    <property type="term" value="F:pentosyltransferase activity"/>
    <property type="evidence" value="ECO:0007669"/>
    <property type="project" value="TreeGrafter"/>
</dbReference>
<keyword evidence="4" id="KW-0808">Transferase</keyword>
<dbReference type="GO" id="GO:0009103">
    <property type="term" value="P:lipopolysaccharide biosynthetic process"/>
    <property type="evidence" value="ECO:0007669"/>
    <property type="project" value="UniProtKB-ARBA"/>
</dbReference>
<feature type="transmembrane region" description="Helical" evidence="8">
    <location>
        <begin position="167"/>
        <end position="197"/>
    </location>
</feature>
<keyword evidence="5 8" id="KW-0812">Transmembrane</keyword>
<sequence length="479" mass="54122">MELIKKNYVWLGLALIIIFVNVYSARTLTTKPAVWYDEGINIELARNFSEFGQLDLVVAPLTFSGRGPTIGSTGYTTTLPLALVFKIFGFGLEQARLYMLVWMTALVVCLFIFAQKTWGADTALLATFLVATFASFYGNGRSVMGEIPGFVFILLCLIWYLHKNNIFMAGIFLGLAIISKPSVFIFFIPAFVLLLLWQKRNFFSNLFKLGASSFLAFIVWIVIYSATALAPATWNVLGTHFSNPYEREGLNSIINIKNNLIAWPHSSTLVYFSLLALVVTVAAYFDRDFYKKNRPLFLLAGFYSLGAIFYFLKNITIFHYLAAVQLLIFILLAPSLKVLINRFFSRGYSRLLTIVCFSFLILFQFVYLFTGAKLFYSNAPQATFNYVQENYSPDEIVGLIDMPPVAALIPAHRRLQTISTYGLRDLGLNPLSLSAANLPGIIIFGADRKLEDKYATILDEHYTLDKTIEGKVMIYKKIR</sequence>
<dbReference type="PANTHER" id="PTHR33908:SF11">
    <property type="entry name" value="MEMBRANE PROTEIN"/>
    <property type="match status" value="1"/>
</dbReference>
<evidence type="ECO:0000313" key="10">
    <source>
        <dbReference type="EMBL" id="OGY90833.1"/>
    </source>
</evidence>
<feature type="transmembrane region" description="Helical" evidence="8">
    <location>
        <begin position="7"/>
        <end position="25"/>
    </location>
</feature>
<gene>
    <name evidence="10" type="ORF">A3H70_03830</name>
</gene>
<keyword evidence="3" id="KW-0328">Glycosyltransferase</keyword>
<evidence type="ECO:0000256" key="2">
    <source>
        <dbReference type="ARBA" id="ARBA00022475"/>
    </source>
</evidence>
<dbReference type="PANTHER" id="PTHR33908">
    <property type="entry name" value="MANNOSYLTRANSFERASE YKCB-RELATED"/>
    <property type="match status" value="1"/>
</dbReference>
<evidence type="ECO:0000313" key="11">
    <source>
        <dbReference type="Proteomes" id="UP000178109"/>
    </source>
</evidence>
<feature type="transmembrane region" description="Helical" evidence="8">
    <location>
        <begin position="70"/>
        <end position="90"/>
    </location>
</feature>
<feature type="domain" description="Glycosyltransferase RgtA/B/C/D-like" evidence="9">
    <location>
        <begin position="81"/>
        <end position="219"/>
    </location>
</feature>
<feature type="transmembrane region" description="Helical" evidence="8">
    <location>
        <begin position="120"/>
        <end position="138"/>
    </location>
</feature>
<protein>
    <recommendedName>
        <fullName evidence="9">Glycosyltransferase RgtA/B/C/D-like domain-containing protein</fullName>
    </recommendedName>
</protein>
<evidence type="ECO:0000259" key="9">
    <source>
        <dbReference type="Pfam" id="PF13231"/>
    </source>
</evidence>
<dbReference type="Proteomes" id="UP000178109">
    <property type="component" value="Unassembled WGS sequence"/>
</dbReference>
<feature type="transmembrane region" description="Helical" evidence="8">
    <location>
        <begin position="209"/>
        <end position="234"/>
    </location>
</feature>
<dbReference type="EMBL" id="MHKO01000059">
    <property type="protein sequence ID" value="OGY90833.1"/>
    <property type="molecule type" value="Genomic_DNA"/>
</dbReference>
<keyword evidence="6 8" id="KW-1133">Transmembrane helix</keyword>
<reference evidence="10 11" key="1">
    <citation type="journal article" date="2016" name="Nat. Commun.">
        <title>Thousands of microbial genomes shed light on interconnected biogeochemical processes in an aquifer system.</title>
        <authorList>
            <person name="Anantharaman K."/>
            <person name="Brown C.T."/>
            <person name="Hug L.A."/>
            <person name="Sharon I."/>
            <person name="Castelle C.J."/>
            <person name="Probst A.J."/>
            <person name="Thomas B.C."/>
            <person name="Singh A."/>
            <person name="Wilkins M.J."/>
            <person name="Karaoz U."/>
            <person name="Brodie E.L."/>
            <person name="Williams K.H."/>
            <person name="Hubbard S.S."/>
            <person name="Banfield J.F."/>
        </authorList>
    </citation>
    <scope>NUCLEOTIDE SEQUENCE [LARGE SCALE GENOMIC DNA]</scope>
</reference>
<dbReference type="STRING" id="1798553.A3H70_03830"/>
<evidence type="ECO:0000256" key="7">
    <source>
        <dbReference type="ARBA" id="ARBA00023136"/>
    </source>
</evidence>
<keyword evidence="7 8" id="KW-0472">Membrane</keyword>
<evidence type="ECO:0000256" key="5">
    <source>
        <dbReference type="ARBA" id="ARBA00022692"/>
    </source>
</evidence>
<feature type="transmembrane region" description="Helical" evidence="8">
    <location>
        <begin position="143"/>
        <end position="161"/>
    </location>
</feature>
<evidence type="ECO:0000256" key="3">
    <source>
        <dbReference type="ARBA" id="ARBA00022676"/>
    </source>
</evidence>
<proteinExistence type="predicted"/>
<feature type="transmembrane region" description="Helical" evidence="8">
    <location>
        <begin position="296"/>
        <end position="312"/>
    </location>
</feature>